<feature type="transmembrane region" description="Helical" evidence="2">
    <location>
        <begin position="37"/>
        <end position="67"/>
    </location>
</feature>
<comment type="caution">
    <text evidence="3">The sequence shown here is derived from an EMBL/GenBank/DDBJ whole genome shotgun (WGS) entry which is preliminary data.</text>
</comment>
<proteinExistence type="predicted"/>
<sequence>MMDQKFSFSGSFNKLKEYIDTQIELVKLRSIARGSRILASLILDVSKILLSLLVVFFFAMALAFYLGQLFNNYALGFLAAGIAFAIIIVIINVAKGKLELLLMDLTIRKVLGKWHEEDDHLEEDRLSRLRKKAAKAEEAAAKIKEEIEIIEDEHEQTIEK</sequence>
<evidence type="ECO:0000313" key="3">
    <source>
        <dbReference type="EMBL" id="MFD2743099.1"/>
    </source>
</evidence>
<keyword evidence="4" id="KW-1185">Reference proteome</keyword>
<evidence type="ECO:0000256" key="2">
    <source>
        <dbReference type="SAM" id="Phobius"/>
    </source>
</evidence>
<keyword evidence="2" id="KW-1133">Transmembrane helix</keyword>
<name>A0ABW5UBC8_9SPHI</name>
<gene>
    <name evidence="3" type="ORF">ACFSQ6_06780</name>
</gene>
<protein>
    <recommendedName>
        <fullName evidence="5">Phage holin family protein</fullName>
    </recommendedName>
</protein>
<dbReference type="Proteomes" id="UP001597418">
    <property type="component" value="Unassembled WGS sequence"/>
</dbReference>
<feature type="transmembrane region" description="Helical" evidence="2">
    <location>
        <begin position="73"/>
        <end position="94"/>
    </location>
</feature>
<reference evidence="4" key="1">
    <citation type="journal article" date="2019" name="Int. J. Syst. Evol. Microbiol.">
        <title>The Global Catalogue of Microorganisms (GCM) 10K type strain sequencing project: providing services to taxonomists for standard genome sequencing and annotation.</title>
        <authorList>
            <consortium name="The Broad Institute Genomics Platform"/>
            <consortium name="The Broad Institute Genome Sequencing Center for Infectious Disease"/>
            <person name="Wu L."/>
            <person name="Ma J."/>
        </authorList>
    </citation>
    <scope>NUCLEOTIDE SEQUENCE [LARGE SCALE GENOMIC DNA]</scope>
    <source>
        <strain evidence="4">KCTC 42247</strain>
    </source>
</reference>
<organism evidence="3 4">
    <name type="scientific">Sphingobacterium populi</name>
    <dbReference type="NCBI Taxonomy" id="1812824"/>
    <lineage>
        <taxon>Bacteria</taxon>
        <taxon>Pseudomonadati</taxon>
        <taxon>Bacteroidota</taxon>
        <taxon>Sphingobacteriia</taxon>
        <taxon>Sphingobacteriales</taxon>
        <taxon>Sphingobacteriaceae</taxon>
        <taxon>Sphingobacterium</taxon>
    </lineage>
</organism>
<dbReference type="RefSeq" id="WP_197464900.1">
    <property type="nucleotide sequence ID" value="NZ_JBHUMB010000006.1"/>
</dbReference>
<evidence type="ECO:0008006" key="5">
    <source>
        <dbReference type="Google" id="ProtNLM"/>
    </source>
</evidence>
<feature type="coiled-coil region" evidence="1">
    <location>
        <begin position="126"/>
        <end position="160"/>
    </location>
</feature>
<dbReference type="EMBL" id="JBHUMB010000006">
    <property type="protein sequence ID" value="MFD2743099.1"/>
    <property type="molecule type" value="Genomic_DNA"/>
</dbReference>
<accession>A0ABW5UBC8</accession>
<keyword evidence="2" id="KW-0812">Transmembrane</keyword>
<keyword evidence="1" id="KW-0175">Coiled coil</keyword>
<keyword evidence="2" id="KW-0472">Membrane</keyword>
<evidence type="ECO:0000256" key="1">
    <source>
        <dbReference type="SAM" id="Coils"/>
    </source>
</evidence>
<evidence type="ECO:0000313" key="4">
    <source>
        <dbReference type="Proteomes" id="UP001597418"/>
    </source>
</evidence>